<dbReference type="Proteomes" id="UP000023152">
    <property type="component" value="Unassembled WGS sequence"/>
</dbReference>
<comment type="caution">
    <text evidence="2">The sequence shown here is derived from an EMBL/GenBank/DDBJ whole genome shotgun (WGS) entry which is preliminary data.</text>
</comment>
<gene>
    <name evidence="2" type="ORF">RFI_40004</name>
</gene>
<evidence type="ECO:0000313" key="2">
    <source>
        <dbReference type="EMBL" id="ETN97525.1"/>
    </source>
</evidence>
<reference evidence="2 3" key="1">
    <citation type="journal article" date="2013" name="Curr. Biol.">
        <title>The Genome of the Foraminiferan Reticulomyxa filosa.</title>
        <authorList>
            <person name="Glockner G."/>
            <person name="Hulsmann N."/>
            <person name="Schleicher M."/>
            <person name="Noegel A.A."/>
            <person name="Eichinger L."/>
            <person name="Gallinger C."/>
            <person name="Pawlowski J."/>
            <person name="Sierra R."/>
            <person name="Euteneuer U."/>
            <person name="Pillet L."/>
            <person name="Moustafa A."/>
            <person name="Platzer M."/>
            <person name="Groth M."/>
            <person name="Szafranski K."/>
            <person name="Schliwa M."/>
        </authorList>
    </citation>
    <scope>NUCLEOTIDE SEQUENCE [LARGE SCALE GENOMIC DNA]</scope>
</reference>
<feature type="non-terminal residue" evidence="2">
    <location>
        <position position="107"/>
    </location>
</feature>
<keyword evidence="3" id="KW-1185">Reference proteome</keyword>
<dbReference type="EMBL" id="ASPP01049427">
    <property type="protein sequence ID" value="ETN97525.1"/>
    <property type="molecule type" value="Genomic_DNA"/>
</dbReference>
<proteinExistence type="predicted"/>
<evidence type="ECO:0000313" key="3">
    <source>
        <dbReference type="Proteomes" id="UP000023152"/>
    </source>
</evidence>
<accession>X6L7V7</accession>
<name>X6L7V7_RETFI</name>
<organism evidence="2 3">
    <name type="scientific">Reticulomyxa filosa</name>
    <dbReference type="NCBI Taxonomy" id="46433"/>
    <lineage>
        <taxon>Eukaryota</taxon>
        <taxon>Sar</taxon>
        <taxon>Rhizaria</taxon>
        <taxon>Retaria</taxon>
        <taxon>Foraminifera</taxon>
        <taxon>Monothalamids</taxon>
        <taxon>Reticulomyxidae</taxon>
        <taxon>Reticulomyxa</taxon>
    </lineage>
</organism>
<feature type="compositionally biased region" description="Basic residues" evidence="1">
    <location>
        <begin position="56"/>
        <end position="77"/>
    </location>
</feature>
<protein>
    <submittedName>
        <fullName evidence="2">Uncharacterized protein</fullName>
    </submittedName>
</protein>
<feature type="region of interest" description="Disordered" evidence="1">
    <location>
        <begin position="50"/>
        <end position="87"/>
    </location>
</feature>
<evidence type="ECO:0000256" key="1">
    <source>
        <dbReference type="SAM" id="MobiDB-lite"/>
    </source>
</evidence>
<dbReference type="AlphaFoldDB" id="X6L7V7"/>
<sequence>MTCIDHLRGANRSCNATRSAVVRKVTAKKKKREYKDLSMQVQELEPMKKREIKENKTHKKKKKKNCLILKKPRRTTNKKQGSSYTPQFDVKTIAAQHNNDNNILLPF</sequence>